<proteinExistence type="inferred from homology"/>
<dbReference type="InterPro" id="IPR023796">
    <property type="entry name" value="Serpin_dom"/>
</dbReference>
<organism evidence="7">
    <name type="scientific">Lutzomyia longipalpis</name>
    <name type="common">Sand fly</name>
    <dbReference type="NCBI Taxonomy" id="7200"/>
    <lineage>
        <taxon>Eukaryota</taxon>
        <taxon>Metazoa</taxon>
        <taxon>Ecdysozoa</taxon>
        <taxon>Arthropoda</taxon>
        <taxon>Hexapoda</taxon>
        <taxon>Insecta</taxon>
        <taxon>Pterygota</taxon>
        <taxon>Neoptera</taxon>
        <taxon>Endopterygota</taxon>
        <taxon>Diptera</taxon>
        <taxon>Nematocera</taxon>
        <taxon>Psychodoidea</taxon>
        <taxon>Psychodidae</taxon>
        <taxon>Lutzomyia</taxon>
        <taxon>Lutzomyia</taxon>
    </lineage>
</organism>
<sequence length="546" mass="62579">MDKFLYINLFLVILVGLTKAQTQVGNPTASNIELQKVQGIELTAQGQQNIPTQQTFQEQQEIRDILLAQEFLEKQRQQELLQQQQLQREQLLQQQREQILQQQREQLLLQQRQELLQKRQEQLQQQQIQQVNSRLPSLQEIQHDTPQTNLLANASKLEQEVLRVISQGSENFALQLFKTLIQANTAQNYNCIMSPFSVWSLIVLLVEGAGGKTLKEIESVLGLPNNIAYVRHGYAQIRNALNVNTSTLEISTVHAMFSDINRPVYPDFEKTIEQFYLTDVIPVNYLNTQNTVQTINGYVTRATQGRIGQILRRGDLMDANMILISAIYFRGQWKSPFNSSQTNEEPFYDEFGKAQGMVKMMFQRGSFPYTAIAELDAHILELPYGNLNRLSMIILLPRKGIPLSQVIEKLATVRLQRVYDELKRASDEYEDDEVEVYLPRFKITSDFGLNQILEQMGLMDIFSPTNADLSKITNNQIYLSRLIHKATIEVNEEGTIASAVTAGVFANKATPPRFYANRPFAYLIVDKSTNILLFCGQVRNPSTFYF</sequence>
<comment type="similarity">
    <text evidence="3">Belongs to the serpin family.</text>
</comment>
<keyword evidence="5" id="KW-0732">Signal</keyword>
<keyword evidence="2" id="KW-0722">Serine protease inhibitor</keyword>
<dbReference type="RefSeq" id="XP_055696228.1">
    <property type="nucleotide sequence ID" value="XM_055840253.1"/>
</dbReference>
<dbReference type="Gene3D" id="2.10.310.10">
    <property type="entry name" value="Serpins superfamily"/>
    <property type="match status" value="1"/>
</dbReference>
<evidence type="ECO:0000313" key="7">
    <source>
        <dbReference type="EMBL" id="MBC1169445.1"/>
    </source>
</evidence>
<evidence type="ECO:0000256" key="2">
    <source>
        <dbReference type="ARBA" id="ARBA00022900"/>
    </source>
</evidence>
<name>A0A7G3ABC3_LUTLO</name>
<dbReference type="GO" id="GO:0005615">
    <property type="term" value="C:extracellular space"/>
    <property type="evidence" value="ECO:0007669"/>
    <property type="project" value="InterPro"/>
</dbReference>
<feature type="domain" description="Serpin" evidence="6">
    <location>
        <begin position="174"/>
        <end position="541"/>
    </location>
</feature>
<evidence type="ECO:0000259" key="6">
    <source>
        <dbReference type="SMART" id="SM00093"/>
    </source>
</evidence>
<evidence type="ECO:0000256" key="3">
    <source>
        <dbReference type="RuleBase" id="RU000411"/>
    </source>
</evidence>
<dbReference type="SMART" id="SM00093">
    <property type="entry name" value="SERPIN"/>
    <property type="match status" value="1"/>
</dbReference>
<dbReference type="InterPro" id="IPR000215">
    <property type="entry name" value="Serpin_fam"/>
</dbReference>
<feature type="coiled-coil region" evidence="4">
    <location>
        <begin position="69"/>
        <end position="129"/>
    </location>
</feature>
<accession>A0A7G3ABC3</accession>
<dbReference type="PANTHER" id="PTHR11461:SF367">
    <property type="entry name" value="GH21475P-RELATED"/>
    <property type="match status" value="1"/>
</dbReference>
<dbReference type="Pfam" id="PF00079">
    <property type="entry name" value="Serpin"/>
    <property type="match status" value="1"/>
</dbReference>
<dbReference type="EMBL" id="GITU01000742">
    <property type="protein sequence ID" value="MBC1169445.1"/>
    <property type="molecule type" value="Transcribed_RNA"/>
</dbReference>
<protein>
    <submittedName>
        <fullName evidence="7">Putative antichymotrypsin-2-like isoform x2</fullName>
    </submittedName>
</protein>
<keyword evidence="4" id="KW-0175">Coiled coil</keyword>
<dbReference type="Gene3D" id="3.30.497.10">
    <property type="entry name" value="Antithrombin, subunit I, domain 2"/>
    <property type="match status" value="1"/>
</dbReference>
<feature type="chain" id="PRO_5028894918" evidence="5">
    <location>
        <begin position="21"/>
        <end position="546"/>
    </location>
</feature>
<dbReference type="GO" id="GO:0004867">
    <property type="term" value="F:serine-type endopeptidase inhibitor activity"/>
    <property type="evidence" value="ECO:0007669"/>
    <property type="project" value="UniProtKB-KW"/>
</dbReference>
<dbReference type="PANTHER" id="PTHR11461">
    <property type="entry name" value="SERINE PROTEASE INHIBITOR, SERPIN"/>
    <property type="match status" value="1"/>
</dbReference>
<reference evidence="7" key="1">
    <citation type="journal article" date="2020" name="BMC">
        <title>Leishmania infection induces a limited differential gene expression in the sand fly midgut.</title>
        <authorList>
            <person name="Coutinho-Abreu I.V."/>
            <person name="Serafim T.D."/>
            <person name="Meneses C."/>
            <person name="Kamhawi S."/>
            <person name="Oliveira F."/>
            <person name="Valenzuela J.G."/>
        </authorList>
    </citation>
    <scope>NUCLEOTIDE SEQUENCE</scope>
    <source>
        <strain evidence="7">Jacobina</strain>
        <tissue evidence="7">Midgut</tissue>
    </source>
</reference>
<dbReference type="AlphaFoldDB" id="A0A7G3ABC3"/>
<dbReference type="OrthoDB" id="9440847at2759"/>
<keyword evidence="1" id="KW-0646">Protease inhibitor</keyword>
<dbReference type="InterPro" id="IPR042178">
    <property type="entry name" value="Serpin_sf_1"/>
</dbReference>
<dbReference type="Gene3D" id="2.30.39.10">
    <property type="entry name" value="Alpha-1-antitrypsin, domain 1"/>
    <property type="match status" value="1"/>
</dbReference>
<dbReference type="VEuPathDB" id="VectorBase:LLONM1_002626"/>
<dbReference type="CDD" id="cd19598">
    <property type="entry name" value="serpin77Ba-like_insects"/>
    <property type="match status" value="1"/>
</dbReference>
<evidence type="ECO:0000256" key="1">
    <source>
        <dbReference type="ARBA" id="ARBA00022690"/>
    </source>
</evidence>
<dbReference type="InterPro" id="IPR042185">
    <property type="entry name" value="Serpin_sf_2"/>
</dbReference>
<dbReference type="KEGG" id="lll:129797547"/>
<dbReference type="SUPFAM" id="SSF56574">
    <property type="entry name" value="Serpins"/>
    <property type="match status" value="1"/>
</dbReference>
<evidence type="ECO:0000256" key="4">
    <source>
        <dbReference type="SAM" id="Coils"/>
    </source>
</evidence>
<evidence type="ECO:0000256" key="5">
    <source>
        <dbReference type="SAM" id="SignalP"/>
    </source>
</evidence>
<feature type="signal peptide" evidence="5">
    <location>
        <begin position="1"/>
        <end position="20"/>
    </location>
</feature>
<dbReference type="InterPro" id="IPR036186">
    <property type="entry name" value="Serpin_sf"/>
</dbReference>
<dbReference type="GeneID" id="129797547"/>